<protein>
    <submittedName>
        <fullName evidence="2">Thioredoxin-like domain-containing protein</fullName>
    </submittedName>
</protein>
<dbReference type="InterPro" id="IPR036249">
    <property type="entry name" value="Thioredoxin-like_sf"/>
</dbReference>
<dbReference type="PANTHER" id="PTHR42852:SF12">
    <property type="entry name" value="THIOL-DISULFIDE OXIDOREDUCTASE YKUV"/>
    <property type="match status" value="1"/>
</dbReference>
<accession>A0AAU8IFE1</accession>
<sequence>MKKNLKLPDLSQATHWINQRPDQKALSGRPLLVYFWSLGCVYCKKVIPQIHELRERCRDQLNIIAIHMPLSESELDPEQVARSCMMHEMKCPVLIDNRHRLADAFGNRHVPTCYLFDRRGQLLEYHMGELGVRRALKAAEQLVYSLE</sequence>
<dbReference type="Gene3D" id="3.40.30.10">
    <property type="entry name" value="Glutaredoxin"/>
    <property type="match status" value="1"/>
</dbReference>
<name>A0AAU8IFE1_9BACL</name>
<dbReference type="InterPro" id="IPR017937">
    <property type="entry name" value="Thioredoxin_CS"/>
</dbReference>
<dbReference type="InterPro" id="IPR012336">
    <property type="entry name" value="Thioredoxin-like_fold"/>
</dbReference>
<dbReference type="RefSeq" id="WP_129930138.1">
    <property type="nucleotide sequence ID" value="NZ_CP159510.1"/>
</dbReference>
<dbReference type="InterPro" id="IPR050553">
    <property type="entry name" value="Thioredoxin_ResA/DsbE_sf"/>
</dbReference>
<dbReference type="InterPro" id="IPR013766">
    <property type="entry name" value="Thioredoxin_domain"/>
</dbReference>
<dbReference type="PANTHER" id="PTHR42852">
    <property type="entry name" value="THIOL:DISULFIDE INTERCHANGE PROTEIN DSBE"/>
    <property type="match status" value="1"/>
</dbReference>
<evidence type="ECO:0000313" key="2">
    <source>
        <dbReference type="EMBL" id="XCJ16918.1"/>
    </source>
</evidence>
<dbReference type="PROSITE" id="PS51352">
    <property type="entry name" value="THIOREDOXIN_2"/>
    <property type="match status" value="1"/>
</dbReference>
<dbReference type="SUPFAM" id="SSF52833">
    <property type="entry name" value="Thioredoxin-like"/>
    <property type="match status" value="1"/>
</dbReference>
<proteinExistence type="predicted"/>
<gene>
    <name evidence="2" type="ORF">ABNN70_15140</name>
</gene>
<organism evidence="2">
    <name type="scientific">Sporolactobacillus sp. Y61</name>
    <dbReference type="NCBI Taxonomy" id="3160863"/>
    <lineage>
        <taxon>Bacteria</taxon>
        <taxon>Bacillati</taxon>
        <taxon>Bacillota</taxon>
        <taxon>Bacilli</taxon>
        <taxon>Bacillales</taxon>
        <taxon>Sporolactobacillaceae</taxon>
        <taxon>Sporolactobacillus</taxon>
    </lineage>
</organism>
<feature type="domain" description="Thioredoxin" evidence="1">
    <location>
        <begin position="1"/>
        <end position="144"/>
    </location>
</feature>
<dbReference type="EMBL" id="CP159510">
    <property type="protein sequence ID" value="XCJ16918.1"/>
    <property type="molecule type" value="Genomic_DNA"/>
</dbReference>
<reference evidence="2" key="1">
    <citation type="submission" date="2024-06" db="EMBL/GenBank/DDBJ databases">
        <authorList>
            <person name="Fan A."/>
            <person name="Zhang F.Y."/>
            <person name="Zhang L."/>
        </authorList>
    </citation>
    <scope>NUCLEOTIDE SEQUENCE</scope>
    <source>
        <strain evidence="2">Y61</strain>
    </source>
</reference>
<dbReference type="PROSITE" id="PS00194">
    <property type="entry name" value="THIOREDOXIN_1"/>
    <property type="match status" value="1"/>
</dbReference>
<dbReference type="Pfam" id="PF13905">
    <property type="entry name" value="Thioredoxin_8"/>
    <property type="match status" value="1"/>
</dbReference>
<evidence type="ECO:0000259" key="1">
    <source>
        <dbReference type="PROSITE" id="PS51352"/>
    </source>
</evidence>
<dbReference type="AlphaFoldDB" id="A0AAU8IFE1"/>